<dbReference type="PIR" id="D82850">
    <property type="entry name" value="D82850"/>
</dbReference>
<comment type="subcellular location">
    <subcellularLocation>
        <location evidence="1">Fimbrium</location>
    </subcellularLocation>
</comment>
<evidence type="ECO:0000256" key="1">
    <source>
        <dbReference type="ARBA" id="ARBA00004561"/>
    </source>
</evidence>
<evidence type="ECO:0000313" key="8">
    <source>
        <dbReference type="Proteomes" id="UP000000812"/>
    </source>
</evidence>
<dbReference type="InterPro" id="IPR000259">
    <property type="entry name" value="Adhesion_dom_fimbrial"/>
</dbReference>
<dbReference type="STRING" id="160492.XF_0077"/>
<gene>
    <name evidence="7" type="ordered locus">XF_0077</name>
</gene>
<evidence type="ECO:0000259" key="6">
    <source>
        <dbReference type="Pfam" id="PF22003"/>
    </source>
</evidence>
<comment type="similarity">
    <text evidence="2">Belongs to the fimbrial protein family.</text>
</comment>
<dbReference type="HOGENOM" id="CLU_058392_2_0_6"/>
<evidence type="ECO:0000313" key="7">
    <source>
        <dbReference type="EMBL" id="AAF82890.1"/>
    </source>
</evidence>
<dbReference type="PANTHER" id="PTHR33420">
    <property type="entry name" value="FIMBRIAL SUBUNIT ELFA-RELATED"/>
    <property type="match status" value="1"/>
</dbReference>
<dbReference type="Gene3D" id="2.60.40.3310">
    <property type="match status" value="1"/>
</dbReference>
<protein>
    <submittedName>
        <fullName evidence="7">Fimbrial adhesin</fullName>
    </submittedName>
</protein>
<dbReference type="InterPro" id="IPR054160">
    <property type="entry name" value="MrkD_recept-bd"/>
</dbReference>
<reference evidence="7 8" key="1">
    <citation type="journal article" date="2000" name="Nature">
        <title>The genome sequence of the plant pathogen Xylella fastidiosa.</title>
        <authorList>
            <person name="Simpson A.J."/>
            <person name="Reinach F.C."/>
            <person name="Arruda P."/>
            <person name="Abreu F.A."/>
            <person name="Acencio M."/>
            <person name="Alvarenga R."/>
            <person name="Alves L.M."/>
            <person name="Araya J.E."/>
            <person name="Baia G.S."/>
            <person name="Baptista C.S."/>
            <person name="Barros M.H."/>
            <person name="Bonaccorsi E.D."/>
            <person name="Bordin S."/>
            <person name="Bove J.M."/>
            <person name="Briones M.R."/>
            <person name="Bueno M.R."/>
            <person name="Camargo A.A."/>
            <person name="Camargo L.E."/>
            <person name="Carraro D.M."/>
            <person name="Carrer H."/>
            <person name="Colauto N.B."/>
            <person name="Colombo C."/>
            <person name="Costa F.F."/>
            <person name="Costa M.C."/>
            <person name="Costa-Neto C.M."/>
            <person name="Coutinho L.L."/>
            <person name="Cristofani M."/>
            <person name="Dias-Neto E."/>
            <person name="Docena C."/>
            <person name="El-Dorry H."/>
            <person name="Facincani A.P."/>
            <person name="Ferreira A.J."/>
            <person name="Ferreira V.C."/>
            <person name="Ferro J.A."/>
            <person name="Fraga J.S."/>
            <person name="Franca S.C."/>
            <person name="Franco M.C."/>
            <person name="Frohme M."/>
            <person name="Furlan L.R."/>
            <person name="Garnier M."/>
            <person name="Goldman G.H."/>
            <person name="Goldman M.H."/>
            <person name="Gomes S.L."/>
            <person name="Gruber A."/>
            <person name="Ho P.L."/>
            <person name="Hoheisel J.D."/>
            <person name="Junqueira M.L."/>
            <person name="Kemper E.L."/>
            <person name="Kitajima J.P."/>
            <person name="Krieger J.E."/>
            <person name="Kuramae E.E."/>
            <person name="Laigret F."/>
            <person name="Lambais M.R."/>
            <person name="Leite L.C."/>
            <person name="Lemos E.G."/>
            <person name="Lemos M.V."/>
            <person name="Lopes S.A."/>
            <person name="Lopes C.R."/>
            <person name="Machado J.A."/>
            <person name="Machado M.A."/>
            <person name="Madeira A.M."/>
            <person name="Madeira H.M."/>
            <person name="Marino C.L."/>
            <person name="Marques M.V."/>
            <person name="Martins E.A."/>
            <person name="Martins E.M."/>
            <person name="Matsukuma A.Y."/>
            <person name="Menck C.F."/>
            <person name="Miracca E.C."/>
            <person name="Miyaki C.Y."/>
            <person name="Monteriro-Vitorello C.B."/>
            <person name="Moon D.H."/>
            <person name="Nagai M.A."/>
            <person name="Nascimento A.L."/>
            <person name="Netto L.E."/>
            <person name="Nhani A.Jr."/>
            <person name="Nobrega F.G."/>
            <person name="Nunes L.R."/>
            <person name="Oliveira M.A."/>
            <person name="de Oliveira M.C."/>
            <person name="de Oliveira R.C."/>
            <person name="Palmieri D.A."/>
            <person name="Paris A."/>
            <person name="Peixoto B.R."/>
            <person name="Pereira G.A."/>
            <person name="Pereira H.A.Jr."/>
            <person name="Pesquero J.B."/>
            <person name="Quaggio R.B."/>
            <person name="Roberto P.G."/>
            <person name="Rodrigues V."/>
            <person name="de M Rosa A.J."/>
            <person name="de Rosa V.E.Jr."/>
            <person name="de Sa R.G."/>
            <person name="Santelli R.V."/>
            <person name="Sawasaki H.E."/>
            <person name="da Silva A.C."/>
            <person name="da Silva A.M."/>
            <person name="da Silva F.R."/>
            <person name="da Silva W.A.Jr."/>
            <person name="da Silveira J.F."/>
            <person name="Silvestri M.L."/>
            <person name="Siqueira W.J."/>
            <person name="de Souza A.A."/>
            <person name="de Souza A.P."/>
            <person name="Terenzi M.F."/>
            <person name="Truffi D."/>
            <person name="Tsai S.M."/>
            <person name="Tsuhako M.H."/>
            <person name="Vallada H."/>
            <person name="Van Sluys M.A."/>
            <person name="Verjovski-Almeida S."/>
            <person name="Vettore A.L."/>
            <person name="Zago M.A."/>
            <person name="Zatz M."/>
            <person name="Meidanis J."/>
            <person name="Setubal J.C."/>
        </authorList>
    </citation>
    <scope>NUCLEOTIDE SEQUENCE [LARGE SCALE GENOMIC DNA]</scope>
    <source>
        <strain evidence="7 8">9a5c</strain>
    </source>
</reference>
<dbReference type="KEGG" id="xfa:XF_0077"/>
<name>Q9PH69_XYLFA</name>
<dbReference type="eggNOG" id="COG3539">
    <property type="taxonomic scope" value="Bacteria"/>
</dbReference>
<dbReference type="Proteomes" id="UP000000812">
    <property type="component" value="Chromosome"/>
</dbReference>
<feature type="domain" description="MrkD-like receptor binding" evidence="6">
    <location>
        <begin position="55"/>
        <end position="199"/>
    </location>
</feature>
<dbReference type="Pfam" id="PF00419">
    <property type="entry name" value="Fimbrial"/>
    <property type="match status" value="1"/>
</dbReference>
<organism evidence="7 8">
    <name type="scientific">Xylella fastidiosa (strain 9a5c)</name>
    <dbReference type="NCBI Taxonomy" id="160492"/>
    <lineage>
        <taxon>Bacteria</taxon>
        <taxon>Pseudomonadati</taxon>
        <taxon>Pseudomonadota</taxon>
        <taxon>Gammaproteobacteria</taxon>
        <taxon>Lysobacterales</taxon>
        <taxon>Lysobacteraceae</taxon>
        <taxon>Xylella</taxon>
    </lineage>
</organism>
<dbReference type="InterPro" id="IPR036937">
    <property type="entry name" value="Adhesion_dom_fimbrial_sf"/>
</dbReference>
<feature type="domain" description="Fimbrial-type adhesion" evidence="5">
    <location>
        <begin position="203"/>
        <end position="356"/>
    </location>
</feature>
<keyword evidence="4" id="KW-0281">Fimbrium</keyword>
<proteinExistence type="inferred from homology"/>
<accession>Q9PH69</accession>
<dbReference type="InterPro" id="IPR008966">
    <property type="entry name" value="Adhesion_dom_sf"/>
</dbReference>
<dbReference type="GO" id="GO:0043709">
    <property type="term" value="P:cell adhesion involved in single-species biofilm formation"/>
    <property type="evidence" value="ECO:0007669"/>
    <property type="project" value="TreeGrafter"/>
</dbReference>
<dbReference type="Pfam" id="PF22003">
    <property type="entry name" value="MrkDrd"/>
    <property type="match status" value="1"/>
</dbReference>
<dbReference type="SUPFAM" id="SSF49401">
    <property type="entry name" value="Bacterial adhesins"/>
    <property type="match status" value="1"/>
</dbReference>
<dbReference type="AlphaFoldDB" id="Q9PH69"/>
<evidence type="ECO:0000256" key="2">
    <source>
        <dbReference type="ARBA" id="ARBA00006671"/>
    </source>
</evidence>
<evidence type="ECO:0000259" key="5">
    <source>
        <dbReference type="Pfam" id="PF00419"/>
    </source>
</evidence>
<sequence length="356" mass="37601">MEDRMSIIECINLIRRPHGCQKLIWQTVTACFAMLHVPIVQASCFRSANLIPQDIQISVGRVLIKPSLAVGDRITLASFNINEVKNAGRCDQAGGTSLARFTRPLIAVSGMTNVYQTDVQGVGLRLYREAGKVSNYYPYDIPLRSNSNLSINAGYFQVELIKTAATTGSGPIASNGLFTTYYDDGDGPGSPVLTSTLSGLGITIVTSTCEVDAGSKNIVVNFGSVSSNTFNGLGSKGPERDFTINLICQGGNVAEADQGQISVHIDGTQDSSGQSGVLAITSASDAASNVGIELVDLLTGSERQVVFGQNITLGRTTSNASSTLSLPIRARYIQTQKGKVSPGAANGTATFTIEYQ</sequence>
<dbReference type="Gene3D" id="2.60.40.1090">
    <property type="entry name" value="Fimbrial-type adhesion domain"/>
    <property type="match status" value="1"/>
</dbReference>
<dbReference type="EMBL" id="AE003849">
    <property type="protein sequence ID" value="AAF82890.1"/>
    <property type="molecule type" value="Genomic_DNA"/>
</dbReference>
<evidence type="ECO:0000256" key="3">
    <source>
        <dbReference type="ARBA" id="ARBA00022729"/>
    </source>
</evidence>
<dbReference type="PANTHER" id="PTHR33420:SF3">
    <property type="entry name" value="FIMBRIAL SUBUNIT ELFA"/>
    <property type="match status" value="1"/>
</dbReference>
<dbReference type="GO" id="GO:0009289">
    <property type="term" value="C:pilus"/>
    <property type="evidence" value="ECO:0007669"/>
    <property type="project" value="UniProtKB-SubCell"/>
</dbReference>
<evidence type="ECO:0000256" key="4">
    <source>
        <dbReference type="ARBA" id="ARBA00023263"/>
    </source>
</evidence>
<keyword evidence="3" id="KW-0732">Signal</keyword>
<dbReference type="InterPro" id="IPR050263">
    <property type="entry name" value="Bact_Fimbrial_Adh_Pro"/>
</dbReference>